<evidence type="ECO:0000256" key="6">
    <source>
        <dbReference type="ARBA" id="ARBA00023136"/>
    </source>
</evidence>
<keyword evidence="4 7" id="KW-0812">Transmembrane</keyword>
<evidence type="ECO:0000256" key="1">
    <source>
        <dbReference type="ARBA" id="ARBA00004651"/>
    </source>
</evidence>
<dbReference type="PANTHER" id="PTHR30250">
    <property type="entry name" value="PST FAMILY PREDICTED COLANIC ACID TRANSPORTER"/>
    <property type="match status" value="1"/>
</dbReference>
<evidence type="ECO:0000313" key="9">
    <source>
        <dbReference type="Proteomes" id="UP000239480"/>
    </source>
</evidence>
<dbReference type="EMBL" id="PVTD01000001">
    <property type="protein sequence ID" value="PRY26827.1"/>
    <property type="molecule type" value="Genomic_DNA"/>
</dbReference>
<sequence>MTDSQPPDSARTSALTQSSLGHFLWMFGGGSVQAVLKIVVLMILSRLLTPSEFGLVAAALTIVALAEVFGKIGIAPSIVQVETLTQSHIRTGMTATLFSGVVVGAIVFVLAEPLGRLYAMPSLPPIVQVFALLFPLRAAGLVSEALIQREMGFRALAAITVVSYLAGYAGVAILLAVLGYGVWALVAGQLAQAALQSLLFIAIGGFRIRPGFDVKVLGGMLRFGLGTTLTQIGNYVALNVDYMIVGRLLGTAALGQYSRAYLLLSQPANIVGNMADKVLFPVLASVQSDRPRVARAYNKTLALTAITQIPAAILLSINAREVILVLMGDQWGAAVLPFQIMVSALYFRTAYKFTGTVLRATGAVYHAALLQWIYAGLVAIGALVGARFGLAGVAIGTTLAVVLCFSNGIIMLNIVFNLPVSTGLHALARHAALGILYAVPLYALHSIADEMALAPLPTLGAGCLLALCIYAALNLLWPAALGEERKSLNAIAGRLRRR</sequence>
<comment type="subcellular location">
    <subcellularLocation>
        <location evidence="1">Cell membrane</location>
        <topology evidence="1">Multi-pass membrane protein</topology>
    </subcellularLocation>
</comment>
<dbReference type="Pfam" id="PF13440">
    <property type="entry name" value="Polysacc_synt_3"/>
    <property type="match status" value="1"/>
</dbReference>
<evidence type="ECO:0000256" key="3">
    <source>
        <dbReference type="ARBA" id="ARBA00022475"/>
    </source>
</evidence>
<feature type="transmembrane region" description="Helical" evidence="7">
    <location>
        <begin position="183"/>
        <end position="206"/>
    </location>
</feature>
<feature type="transmembrane region" description="Helical" evidence="7">
    <location>
        <begin position="300"/>
        <end position="319"/>
    </location>
</feature>
<dbReference type="CDD" id="cd13127">
    <property type="entry name" value="MATE_tuaB_like"/>
    <property type="match status" value="1"/>
</dbReference>
<evidence type="ECO:0000256" key="4">
    <source>
        <dbReference type="ARBA" id="ARBA00022692"/>
    </source>
</evidence>
<feature type="transmembrane region" description="Helical" evidence="7">
    <location>
        <begin position="155"/>
        <end position="177"/>
    </location>
</feature>
<dbReference type="Proteomes" id="UP000239480">
    <property type="component" value="Unassembled WGS sequence"/>
</dbReference>
<feature type="transmembrane region" description="Helical" evidence="7">
    <location>
        <begin position="454"/>
        <end position="477"/>
    </location>
</feature>
<evidence type="ECO:0000256" key="2">
    <source>
        <dbReference type="ARBA" id="ARBA00007430"/>
    </source>
</evidence>
<protein>
    <submittedName>
        <fullName evidence="8">PST family polysaccharide transporter</fullName>
    </submittedName>
</protein>
<dbReference type="AlphaFoldDB" id="A0A2T0S066"/>
<keyword evidence="3" id="KW-1003">Cell membrane</keyword>
<comment type="caution">
    <text evidence="8">The sequence shown here is derived from an EMBL/GenBank/DDBJ whole genome shotgun (WGS) entry which is preliminary data.</text>
</comment>
<proteinExistence type="inferred from homology"/>
<feature type="transmembrane region" description="Helical" evidence="7">
    <location>
        <begin position="427"/>
        <end position="448"/>
    </location>
</feature>
<accession>A0A2T0S066</accession>
<dbReference type="InterPro" id="IPR050833">
    <property type="entry name" value="Poly_Biosynth_Transport"/>
</dbReference>
<evidence type="ECO:0000313" key="8">
    <source>
        <dbReference type="EMBL" id="PRY26827.1"/>
    </source>
</evidence>
<feature type="transmembrane region" description="Helical" evidence="7">
    <location>
        <begin position="363"/>
        <end position="384"/>
    </location>
</feature>
<dbReference type="OrthoDB" id="9770347at2"/>
<evidence type="ECO:0000256" key="7">
    <source>
        <dbReference type="SAM" id="Phobius"/>
    </source>
</evidence>
<evidence type="ECO:0000256" key="5">
    <source>
        <dbReference type="ARBA" id="ARBA00022989"/>
    </source>
</evidence>
<feature type="transmembrane region" description="Helical" evidence="7">
    <location>
        <begin position="123"/>
        <end position="143"/>
    </location>
</feature>
<comment type="similarity">
    <text evidence="2">Belongs to the polysaccharide synthase family.</text>
</comment>
<dbReference type="PANTHER" id="PTHR30250:SF10">
    <property type="entry name" value="LIPOPOLYSACCHARIDE BIOSYNTHESIS PROTEIN WZXC"/>
    <property type="match status" value="1"/>
</dbReference>
<organism evidence="8 9">
    <name type="scientific">Aliiruegeria haliotis</name>
    <dbReference type="NCBI Taxonomy" id="1280846"/>
    <lineage>
        <taxon>Bacteria</taxon>
        <taxon>Pseudomonadati</taxon>
        <taxon>Pseudomonadota</taxon>
        <taxon>Alphaproteobacteria</taxon>
        <taxon>Rhodobacterales</taxon>
        <taxon>Roseobacteraceae</taxon>
        <taxon>Aliiruegeria</taxon>
    </lineage>
</organism>
<feature type="transmembrane region" description="Helical" evidence="7">
    <location>
        <begin position="331"/>
        <end position="351"/>
    </location>
</feature>
<feature type="transmembrane region" description="Helical" evidence="7">
    <location>
        <begin position="91"/>
        <end position="111"/>
    </location>
</feature>
<feature type="transmembrane region" description="Helical" evidence="7">
    <location>
        <begin position="390"/>
        <end position="415"/>
    </location>
</feature>
<feature type="transmembrane region" description="Helical" evidence="7">
    <location>
        <begin position="23"/>
        <end position="44"/>
    </location>
</feature>
<reference evidence="8 9" key="1">
    <citation type="submission" date="2018-03" db="EMBL/GenBank/DDBJ databases">
        <title>Genomic Encyclopedia of Archaeal and Bacterial Type Strains, Phase II (KMG-II): from individual species to whole genera.</title>
        <authorList>
            <person name="Goeker M."/>
        </authorList>
    </citation>
    <scope>NUCLEOTIDE SEQUENCE [LARGE SCALE GENOMIC DNA]</scope>
    <source>
        <strain evidence="8 9">DSM 29328</strain>
    </source>
</reference>
<name>A0A2T0S066_9RHOB</name>
<dbReference type="GO" id="GO:0005886">
    <property type="term" value="C:plasma membrane"/>
    <property type="evidence" value="ECO:0007669"/>
    <property type="project" value="UniProtKB-SubCell"/>
</dbReference>
<keyword evidence="6 7" id="KW-0472">Membrane</keyword>
<feature type="transmembrane region" description="Helical" evidence="7">
    <location>
        <begin position="56"/>
        <end position="79"/>
    </location>
</feature>
<gene>
    <name evidence="8" type="ORF">CLV78_101929</name>
</gene>
<keyword evidence="9" id="KW-1185">Reference proteome</keyword>
<keyword evidence="5 7" id="KW-1133">Transmembrane helix</keyword>